<name>A0A7R9QMN4_9ACAR</name>
<organism evidence="2">
    <name type="scientific">Oppiella nova</name>
    <dbReference type="NCBI Taxonomy" id="334625"/>
    <lineage>
        <taxon>Eukaryota</taxon>
        <taxon>Metazoa</taxon>
        <taxon>Ecdysozoa</taxon>
        <taxon>Arthropoda</taxon>
        <taxon>Chelicerata</taxon>
        <taxon>Arachnida</taxon>
        <taxon>Acari</taxon>
        <taxon>Acariformes</taxon>
        <taxon>Sarcoptiformes</taxon>
        <taxon>Oribatida</taxon>
        <taxon>Brachypylina</taxon>
        <taxon>Oppioidea</taxon>
        <taxon>Oppiidae</taxon>
        <taxon>Oppiella</taxon>
    </lineage>
</organism>
<dbReference type="AlphaFoldDB" id="A0A7R9QMN4"/>
<sequence length="229" mass="25096">MEKQRVWEGSGTFRGSPLNGGLAEMSGPFRAKTGIEIWFNFMEIMHSNNDYGNINQAFTNSLLNNRDSASNGCPVLTPLWAAKPPGFTGVSRNLVWSPEVVFNGFCDPFPSEVSVWSLRIHQLLSHVFHIPFLPIIKRSAVDHLFRGADDMGVRCGPSRSMVSLRYPLDSLPLVFSPAEGAVQADPLSGMASRAGHPCERTASARHPCERTASARHPCERTASAGRTTK</sequence>
<keyword evidence="3" id="KW-1185">Reference proteome</keyword>
<accession>A0A7R9QMN4</accession>
<protein>
    <submittedName>
        <fullName evidence="2">Uncharacterized protein</fullName>
    </submittedName>
</protein>
<proteinExistence type="predicted"/>
<dbReference type="EMBL" id="CAJPVJ010003889">
    <property type="protein sequence ID" value="CAG2168049.1"/>
    <property type="molecule type" value="Genomic_DNA"/>
</dbReference>
<gene>
    <name evidence="2" type="ORF">ONB1V03_LOCUS7543</name>
</gene>
<dbReference type="Proteomes" id="UP000728032">
    <property type="component" value="Unassembled WGS sequence"/>
</dbReference>
<evidence type="ECO:0000256" key="1">
    <source>
        <dbReference type="SAM" id="MobiDB-lite"/>
    </source>
</evidence>
<evidence type="ECO:0000313" key="3">
    <source>
        <dbReference type="Proteomes" id="UP000728032"/>
    </source>
</evidence>
<feature type="region of interest" description="Disordered" evidence="1">
    <location>
        <begin position="188"/>
        <end position="229"/>
    </location>
</feature>
<dbReference type="EMBL" id="OC918714">
    <property type="protein sequence ID" value="CAD7649934.1"/>
    <property type="molecule type" value="Genomic_DNA"/>
</dbReference>
<reference evidence="2" key="1">
    <citation type="submission" date="2020-11" db="EMBL/GenBank/DDBJ databases">
        <authorList>
            <person name="Tran Van P."/>
        </authorList>
    </citation>
    <scope>NUCLEOTIDE SEQUENCE</scope>
</reference>
<evidence type="ECO:0000313" key="2">
    <source>
        <dbReference type="EMBL" id="CAD7649934.1"/>
    </source>
</evidence>